<dbReference type="GO" id="GO:0030288">
    <property type="term" value="C:outer membrane-bounded periplasmic space"/>
    <property type="evidence" value="ECO:0007669"/>
    <property type="project" value="TreeGrafter"/>
</dbReference>
<evidence type="ECO:0000259" key="2">
    <source>
        <dbReference type="PROSITE" id="PS51724"/>
    </source>
</evidence>
<dbReference type="InterPro" id="IPR036680">
    <property type="entry name" value="SPOR-like_sf"/>
</dbReference>
<evidence type="ECO:0000256" key="1">
    <source>
        <dbReference type="ARBA" id="ARBA00022801"/>
    </source>
</evidence>
<dbReference type="CDD" id="cd02696">
    <property type="entry name" value="MurNAc-LAA"/>
    <property type="match status" value="1"/>
</dbReference>
<dbReference type="PANTHER" id="PTHR30404">
    <property type="entry name" value="N-ACETYLMURAMOYL-L-ALANINE AMIDASE"/>
    <property type="match status" value="1"/>
</dbReference>
<dbReference type="EMBL" id="DXBG01000119">
    <property type="protein sequence ID" value="HIZ65211.1"/>
    <property type="molecule type" value="Genomic_DNA"/>
</dbReference>
<dbReference type="SMART" id="SM00646">
    <property type="entry name" value="Ami_3"/>
    <property type="match status" value="1"/>
</dbReference>
<feature type="domain" description="SPOR" evidence="2">
    <location>
        <begin position="186"/>
        <end position="260"/>
    </location>
</feature>
<dbReference type="Pfam" id="PF01520">
    <property type="entry name" value="Amidase_3"/>
    <property type="match status" value="1"/>
</dbReference>
<dbReference type="GO" id="GO:0042834">
    <property type="term" value="F:peptidoglycan binding"/>
    <property type="evidence" value="ECO:0007669"/>
    <property type="project" value="InterPro"/>
</dbReference>
<gene>
    <name evidence="3" type="ORF">H9809_04820</name>
</gene>
<dbReference type="InterPro" id="IPR050695">
    <property type="entry name" value="N-acetylmuramoyl_amidase_3"/>
</dbReference>
<dbReference type="Pfam" id="PF05036">
    <property type="entry name" value="SPOR"/>
    <property type="match status" value="1"/>
</dbReference>
<reference evidence="3" key="2">
    <citation type="submission" date="2021-04" db="EMBL/GenBank/DDBJ databases">
        <authorList>
            <person name="Gilroy R."/>
        </authorList>
    </citation>
    <scope>NUCLEOTIDE SEQUENCE</scope>
    <source>
        <strain evidence="3">1068</strain>
    </source>
</reference>
<dbReference type="PROSITE" id="PS51724">
    <property type="entry name" value="SPOR"/>
    <property type="match status" value="1"/>
</dbReference>
<accession>A0A9D2JS16</accession>
<reference evidence="3" key="1">
    <citation type="journal article" date="2021" name="PeerJ">
        <title>Extensive microbial diversity within the chicken gut microbiome revealed by metagenomics and culture.</title>
        <authorList>
            <person name="Gilroy R."/>
            <person name="Ravi A."/>
            <person name="Getino M."/>
            <person name="Pursley I."/>
            <person name="Horton D.L."/>
            <person name="Alikhan N.F."/>
            <person name="Baker D."/>
            <person name="Gharbi K."/>
            <person name="Hall N."/>
            <person name="Watson M."/>
            <person name="Adriaenssens E.M."/>
            <person name="Foster-Nyarko E."/>
            <person name="Jarju S."/>
            <person name="Secka A."/>
            <person name="Antonio M."/>
            <person name="Oren A."/>
            <person name="Chaudhuri R.R."/>
            <person name="La Ragione R."/>
            <person name="Hildebrand F."/>
            <person name="Pallen M.J."/>
        </authorList>
    </citation>
    <scope>NUCLEOTIDE SEQUENCE</scope>
    <source>
        <strain evidence="3">1068</strain>
    </source>
</reference>
<dbReference type="InterPro" id="IPR002508">
    <property type="entry name" value="MurNAc-LAA_cat"/>
</dbReference>
<dbReference type="GO" id="GO:0009253">
    <property type="term" value="P:peptidoglycan catabolic process"/>
    <property type="evidence" value="ECO:0007669"/>
    <property type="project" value="InterPro"/>
</dbReference>
<sequence>MAYKVIIDAGHGGETDPGAVYQGRQEKDDNLRLALAVGEILSQNGVDVEYTRTTDVYQTPFEKAQIANASGADFFISFHRNSSPIPNQYSGVETLVYDKSGEKLDMAENINGALGELGFNDLGVKARPGLVVLRRTRMPALLIETGFINTDQDNARFDAQFDEIAQAIASAILGTLDEETLMNSQNSRDIFYRVQVGSYRERPNADKLLYELEDQGFPAFILYQDGLYKVQVGAFRNMENAVKMERVLRNAGYSTWIDAAPASY</sequence>
<name>A0A9D2JS16_9FIRM</name>
<dbReference type="SUPFAM" id="SSF110997">
    <property type="entry name" value="Sporulation related repeat"/>
    <property type="match status" value="1"/>
</dbReference>
<proteinExistence type="predicted"/>
<keyword evidence="1" id="KW-0378">Hydrolase</keyword>
<dbReference type="Gene3D" id="3.30.70.1070">
    <property type="entry name" value="Sporulation related repeat"/>
    <property type="match status" value="1"/>
</dbReference>
<dbReference type="InterPro" id="IPR007730">
    <property type="entry name" value="SPOR-like_dom"/>
</dbReference>
<dbReference type="GO" id="GO:0008745">
    <property type="term" value="F:N-acetylmuramoyl-L-alanine amidase activity"/>
    <property type="evidence" value="ECO:0007669"/>
    <property type="project" value="InterPro"/>
</dbReference>
<dbReference type="Gene3D" id="3.40.630.40">
    <property type="entry name" value="Zn-dependent exopeptidases"/>
    <property type="match status" value="1"/>
</dbReference>
<comment type="caution">
    <text evidence="3">The sequence shown here is derived from an EMBL/GenBank/DDBJ whole genome shotgun (WGS) entry which is preliminary data.</text>
</comment>
<protein>
    <submittedName>
        <fullName evidence="3">N-acetylmuramoyl-L-alanine amidase</fullName>
    </submittedName>
</protein>
<dbReference type="AlphaFoldDB" id="A0A9D2JS16"/>
<evidence type="ECO:0000313" key="3">
    <source>
        <dbReference type="EMBL" id="HIZ65211.1"/>
    </source>
</evidence>
<dbReference type="SUPFAM" id="SSF53187">
    <property type="entry name" value="Zn-dependent exopeptidases"/>
    <property type="match status" value="1"/>
</dbReference>
<dbReference type="Proteomes" id="UP000824056">
    <property type="component" value="Unassembled WGS sequence"/>
</dbReference>
<dbReference type="PANTHER" id="PTHR30404:SF0">
    <property type="entry name" value="N-ACETYLMURAMOYL-L-ALANINE AMIDASE AMIC"/>
    <property type="match status" value="1"/>
</dbReference>
<organism evidence="3 4">
    <name type="scientific">Candidatus Blautia pullicola</name>
    <dbReference type="NCBI Taxonomy" id="2838498"/>
    <lineage>
        <taxon>Bacteria</taxon>
        <taxon>Bacillati</taxon>
        <taxon>Bacillota</taxon>
        <taxon>Clostridia</taxon>
        <taxon>Lachnospirales</taxon>
        <taxon>Lachnospiraceae</taxon>
        <taxon>Blautia</taxon>
    </lineage>
</organism>
<evidence type="ECO:0000313" key="4">
    <source>
        <dbReference type="Proteomes" id="UP000824056"/>
    </source>
</evidence>